<dbReference type="Proteomes" id="UP000765509">
    <property type="component" value="Unassembled WGS sequence"/>
</dbReference>
<reference evidence="1" key="1">
    <citation type="submission" date="2021-03" db="EMBL/GenBank/DDBJ databases">
        <title>Draft genome sequence of rust myrtle Austropuccinia psidii MF-1, a brazilian biotype.</title>
        <authorList>
            <person name="Quecine M.C."/>
            <person name="Pachon D.M.R."/>
            <person name="Bonatelli M.L."/>
            <person name="Correr F.H."/>
            <person name="Franceschini L.M."/>
            <person name="Leite T.F."/>
            <person name="Margarido G.R.A."/>
            <person name="Almeida C.A."/>
            <person name="Ferrarezi J.A."/>
            <person name="Labate C.A."/>
        </authorList>
    </citation>
    <scope>NUCLEOTIDE SEQUENCE</scope>
    <source>
        <strain evidence="1">MF-1</strain>
    </source>
</reference>
<organism evidence="1 2">
    <name type="scientific">Austropuccinia psidii MF-1</name>
    <dbReference type="NCBI Taxonomy" id="1389203"/>
    <lineage>
        <taxon>Eukaryota</taxon>
        <taxon>Fungi</taxon>
        <taxon>Dikarya</taxon>
        <taxon>Basidiomycota</taxon>
        <taxon>Pucciniomycotina</taxon>
        <taxon>Pucciniomycetes</taxon>
        <taxon>Pucciniales</taxon>
        <taxon>Sphaerophragmiaceae</taxon>
        <taxon>Austropuccinia</taxon>
    </lineage>
</organism>
<gene>
    <name evidence="1" type="ORF">O181_006977</name>
</gene>
<protein>
    <submittedName>
        <fullName evidence="1">Uncharacterized protein</fullName>
    </submittedName>
</protein>
<accession>A0A9Q3GI19</accession>
<keyword evidence="2" id="KW-1185">Reference proteome</keyword>
<dbReference type="AlphaFoldDB" id="A0A9Q3GI19"/>
<name>A0A9Q3GI19_9BASI</name>
<dbReference type="EMBL" id="AVOT02001536">
    <property type="protein sequence ID" value="MBW0467262.1"/>
    <property type="molecule type" value="Genomic_DNA"/>
</dbReference>
<evidence type="ECO:0000313" key="2">
    <source>
        <dbReference type="Proteomes" id="UP000765509"/>
    </source>
</evidence>
<proteinExistence type="predicted"/>
<evidence type="ECO:0000313" key="1">
    <source>
        <dbReference type="EMBL" id="MBW0467262.1"/>
    </source>
</evidence>
<comment type="caution">
    <text evidence="1">The sequence shown here is derived from an EMBL/GenBank/DDBJ whole genome shotgun (WGS) entry which is preliminary data.</text>
</comment>
<sequence>MPYSLEYRIRPVSPQQDRVTRLHPQLVPSKKLMASFSCPLPPPPPTNTTTTTTIIVIVININIKININDLLNHPKHLIKGFIPIIVILKTTITCSIHQDDFIK</sequence>